<dbReference type="InterPro" id="IPR052087">
    <property type="entry name" value="RRP12"/>
</dbReference>
<dbReference type="Pfam" id="PF08161">
    <property type="entry name" value="RRP12_HEAT"/>
    <property type="match status" value="1"/>
</dbReference>
<dbReference type="OrthoDB" id="2192888at2759"/>
<accession>A0A5N5QKI0</accession>
<feature type="compositionally biased region" description="Acidic residues" evidence="4">
    <location>
        <begin position="1214"/>
        <end position="1225"/>
    </location>
</feature>
<sequence>MPSMSHPQLETALDKIRVQKQSKLPHQKAPATLLIALEQTFDEQVPPATRSPVAYCAALCTTLEQAVKRKPETGDDIPMGEGDFVPGALYLLASVLPHVTTPVVRAQVPALLPLLALLLPISLQHPPALRSVLSVLGALWAPLDTSTLTGTPLLRNAWASVLRLCIDPRPKVRKKAQEVVKVVLAAPPAPLMRHPYADQTVQFLLNVLIDVSPDRAEIAIWTCAWARTLTPFWPPTKLVDLLQSLLALPTLNIPFLTEVAYNTITTILTPAATGSSPELQDSTMGSVTQYPATLPSTHLPASLATILSAPPTSDADAVPWIGAVGACLRAWGHASRDLEILEETPSLSQDLLLAVPSAFRALWSQLEESHASDVRSAAENAIVHGLLGGIFGQDGGSTRVNITQAGKANVVADLMIKECLKVWGKGPKNAKKTSLGLILTTLEESLDSVSAASSGALGNILSIAEGVISVLGVNSTIGGGSNRQPTCAKTHQLHRDVQSQFNCLEYDINILGLTPATSLAPPLLGAVGNLRAAKGFVWKENADRVIGAAICAMGPISFLEVLPINLIPDKEAPSRDGRAYLLPLLAANLSPRTSDIRHFVSYFVPLSEKLFELQTSAEKEGERKIWEVCIDQVWNCFRGYCTGLAGLKEGLSTPFLQLLTNLLYTQPTLRVSILHGIRALVASNRSIPADEIHYNFAERSCAEENLKFLASLVGNMLSVLFNVFSNVESNDRGLVGEVISLWLGLADTKELSNTFKKVSAMLAQNLEAALTPLAHTTLDLLVLLIPHLSSTDGTRLFEIVFTNSAIASSDGTVQKKAYRILARLVERGIVDGLQEGDEKNARVESVLARFVELTSSVNVAAKRDRIQLLAALVPLIPYGTLHIIPSLLPEAILATKEVSEKARNSAFDLVVEIGKRMEKGGIVDRGKVDGMDMETGEAQPKVKASIEEYITMVAAGLVGATPHMISATITALSRLTFEFKSTISHTMLSELVTTIIVFVSSANREIVKSALGFAKVSVICLPTAVVNPHLGALVPALLGWSHDHKNHFKSKVVHMLERMGRRFGWEALETAAGNHERAGVVAHLRKKKERAKRKKEKQSGQGSDAEDVHARATAGDAFEDVLYGSNSGSSDVESENESRPAKGSKQNPKSKSAERTQKSGMRIRLDNDEPMDLLHGSASRLTTGAAVSARRRQPGQDASKFKTEAATGRMVIEESADEDEDDEDPTEKLAGDAYREMLTSTDGHTRDANGKVKFSKDTKKRRAAEREAERDDDVEMADGTERGANMESPKKKKKQEVIKVGAEYKAKNAGGDVKKPGKQDPYAYLPLGSLNKKKGRPGPRISITGRR</sequence>
<evidence type="ECO:0000313" key="7">
    <source>
        <dbReference type="EMBL" id="KAB5591981.1"/>
    </source>
</evidence>
<dbReference type="EMBL" id="SSOP01000080">
    <property type="protein sequence ID" value="KAB5591981.1"/>
    <property type="molecule type" value="Genomic_DNA"/>
</dbReference>
<feature type="domain" description="RRP12 N-terminal HEAT" evidence="6">
    <location>
        <begin position="29"/>
        <end position="185"/>
    </location>
</feature>
<keyword evidence="8" id="KW-1185">Reference proteome</keyword>
<feature type="region of interest" description="Disordered" evidence="4">
    <location>
        <begin position="1076"/>
        <end position="1109"/>
    </location>
</feature>
<evidence type="ECO:0000259" key="6">
    <source>
        <dbReference type="Pfam" id="PF25772"/>
    </source>
</evidence>
<dbReference type="SUPFAM" id="SSF48371">
    <property type="entry name" value="ARM repeat"/>
    <property type="match status" value="1"/>
</dbReference>
<dbReference type="GO" id="GO:0005634">
    <property type="term" value="C:nucleus"/>
    <property type="evidence" value="ECO:0007669"/>
    <property type="project" value="UniProtKB-SubCell"/>
</dbReference>
<evidence type="ECO:0000256" key="2">
    <source>
        <dbReference type="ARBA" id="ARBA00007690"/>
    </source>
</evidence>
<reference evidence="7 8" key="1">
    <citation type="journal article" date="2019" name="Fungal Biol. Biotechnol.">
        <title>Draft genome sequence of fastidious pathogen Ceratobasidium theobromae, which causes vascular-streak dieback in Theobroma cacao.</title>
        <authorList>
            <person name="Ali S.S."/>
            <person name="Asman A."/>
            <person name="Shao J."/>
            <person name="Firmansyah A.P."/>
            <person name="Susilo A.W."/>
            <person name="Rosmana A."/>
            <person name="McMahon P."/>
            <person name="Junaid M."/>
            <person name="Guest D."/>
            <person name="Kheng T.Y."/>
            <person name="Meinhardt L.W."/>
            <person name="Bailey B.A."/>
        </authorList>
    </citation>
    <scope>NUCLEOTIDE SEQUENCE [LARGE SCALE GENOMIC DNA]</scope>
    <source>
        <strain evidence="7 8">CT2</strain>
    </source>
</reference>
<feature type="compositionally biased region" description="Basic and acidic residues" evidence="4">
    <location>
        <begin position="1226"/>
        <end position="1235"/>
    </location>
</feature>
<dbReference type="Pfam" id="PF25772">
    <property type="entry name" value="HEAT_RRP12_N"/>
    <property type="match status" value="1"/>
</dbReference>
<feature type="region of interest" description="Disordered" evidence="4">
    <location>
        <begin position="1121"/>
        <end position="1347"/>
    </location>
</feature>
<dbReference type="Gene3D" id="1.25.10.10">
    <property type="entry name" value="Leucine-rich Repeat Variant"/>
    <property type="match status" value="1"/>
</dbReference>
<dbReference type="InterPro" id="IPR011989">
    <property type="entry name" value="ARM-like"/>
</dbReference>
<organism evidence="7 8">
    <name type="scientific">Ceratobasidium theobromae</name>
    <dbReference type="NCBI Taxonomy" id="1582974"/>
    <lineage>
        <taxon>Eukaryota</taxon>
        <taxon>Fungi</taxon>
        <taxon>Dikarya</taxon>
        <taxon>Basidiomycota</taxon>
        <taxon>Agaricomycotina</taxon>
        <taxon>Agaricomycetes</taxon>
        <taxon>Cantharellales</taxon>
        <taxon>Ceratobasidiaceae</taxon>
        <taxon>Ceratobasidium</taxon>
    </lineage>
</organism>
<evidence type="ECO:0000259" key="5">
    <source>
        <dbReference type="Pfam" id="PF08161"/>
    </source>
</evidence>
<dbReference type="InterPro" id="IPR016024">
    <property type="entry name" value="ARM-type_fold"/>
</dbReference>
<dbReference type="InterPro" id="IPR012978">
    <property type="entry name" value="HEAT_RRP12"/>
</dbReference>
<feature type="compositionally biased region" description="Basic and acidic residues" evidence="4">
    <location>
        <begin position="1243"/>
        <end position="1257"/>
    </location>
</feature>
<feature type="compositionally biased region" description="Basic and acidic residues" evidence="4">
    <location>
        <begin position="1151"/>
        <end position="1167"/>
    </location>
</feature>
<comment type="subcellular location">
    <subcellularLocation>
        <location evidence="1">Nucleus</location>
    </subcellularLocation>
</comment>
<protein>
    <submittedName>
        <fullName evidence="7">Ribosomal RNA-processing protein 12</fullName>
    </submittedName>
</protein>
<dbReference type="PANTHER" id="PTHR48287:SF1">
    <property type="entry name" value="ARM REPEAT SUPERFAMILY PROTEIN"/>
    <property type="match status" value="1"/>
</dbReference>
<feature type="compositionally biased region" description="Basic and acidic residues" evidence="4">
    <location>
        <begin position="1302"/>
        <end position="1318"/>
    </location>
</feature>
<name>A0A5N5QKI0_9AGAM</name>
<dbReference type="PANTHER" id="PTHR48287">
    <property type="entry name" value="ARM REPEAT SUPERFAMILY PROTEIN"/>
    <property type="match status" value="1"/>
</dbReference>
<gene>
    <name evidence="7" type="ORF">CTheo_4567</name>
</gene>
<feature type="domain" description="RRP12 HEAT" evidence="5">
    <location>
        <begin position="474"/>
        <end position="726"/>
    </location>
</feature>
<dbReference type="InterPro" id="IPR057860">
    <property type="entry name" value="HEAT_RRP12_N"/>
</dbReference>
<feature type="compositionally biased region" description="Basic residues" evidence="4">
    <location>
        <begin position="1083"/>
        <end position="1096"/>
    </location>
</feature>
<comment type="similarity">
    <text evidence="2">Belongs to the RRP12 family.</text>
</comment>
<dbReference type="Proteomes" id="UP000383932">
    <property type="component" value="Unassembled WGS sequence"/>
</dbReference>
<evidence type="ECO:0000313" key="8">
    <source>
        <dbReference type="Proteomes" id="UP000383932"/>
    </source>
</evidence>
<evidence type="ECO:0000256" key="1">
    <source>
        <dbReference type="ARBA" id="ARBA00004123"/>
    </source>
</evidence>
<evidence type="ECO:0000256" key="4">
    <source>
        <dbReference type="SAM" id="MobiDB-lite"/>
    </source>
</evidence>
<keyword evidence="3" id="KW-0539">Nucleus</keyword>
<evidence type="ECO:0000256" key="3">
    <source>
        <dbReference type="ARBA" id="ARBA00023242"/>
    </source>
</evidence>
<proteinExistence type="inferred from homology"/>
<comment type="caution">
    <text evidence="7">The sequence shown here is derived from an EMBL/GenBank/DDBJ whole genome shotgun (WGS) entry which is preliminary data.</text>
</comment>